<reference evidence="1" key="1">
    <citation type="submission" date="2020-05" db="EMBL/GenBank/DDBJ databases">
        <title>Large-scale comparative analyses of tick genomes elucidate their genetic diversity and vector capacities.</title>
        <authorList>
            <person name="Jia N."/>
            <person name="Wang J."/>
            <person name="Shi W."/>
            <person name="Du L."/>
            <person name="Sun Y."/>
            <person name="Zhan W."/>
            <person name="Jiang J."/>
            <person name="Wang Q."/>
            <person name="Zhang B."/>
            <person name="Ji P."/>
            <person name="Sakyi L.B."/>
            <person name="Cui X."/>
            <person name="Yuan T."/>
            <person name="Jiang B."/>
            <person name="Yang W."/>
            <person name="Lam T.T.-Y."/>
            <person name="Chang Q."/>
            <person name="Ding S."/>
            <person name="Wang X."/>
            <person name="Zhu J."/>
            <person name="Ruan X."/>
            <person name="Zhao L."/>
            <person name="Wei J."/>
            <person name="Que T."/>
            <person name="Du C."/>
            <person name="Cheng J."/>
            <person name="Dai P."/>
            <person name="Han X."/>
            <person name="Huang E."/>
            <person name="Gao Y."/>
            <person name="Liu J."/>
            <person name="Shao H."/>
            <person name="Ye R."/>
            <person name="Li L."/>
            <person name="Wei W."/>
            <person name="Wang X."/>
            <person name="Wang C."/>
            <person name="Yang T."/>
            <person name="Huo Q."/>
            <person name="Li W."/>
            <person name="Guo W."/>
            <person name="Chen H."/>
            <person name="Zhou L."/>
            <person name="Ni X."/>
            <person name="Tian J."/>
            <person name="Zhou Y."/>
            <person name="Sheng Y."/>
            <person name="Liu T."/>
            <person name="Pan Y."/>
            <person name="Xia L."/>
            <person name="Li J."/>
            <person name="Zhao F."/>
            <person name="Cao W."/>
        </authorList>
    </citation>
    <scope>NUCLEOTIDE SEQUENCE</scope>
    <source>
        <strain evidence="1">Hyas-2018</strain>
    </source>
</reference>
<dbReference type="EMBL" id="CM023481">
    <property type="protein sequence ID" value="KAH6945305.1"/>
    <property type="molecule type" value="Genomic_DNA"/>
</dbReference>
<sequence>MRPPRLQREASATLTPSGIRPPPRGGFPRTLGRERLRAPRDGAPAAAANGGGPSSFRKFSQLEPTSPAQSTRRLRTAAITPVPGCGGRRQRPPDPSAEQRDMLLADCPSGADVPNSI</sequence>
<comment type="caution">
    <text evidence="1">The sequence shown here is derived from an EMBL/GenBank/DDBJ whole genome shotgun (WGS) entry which is preliminary data.</text>
</comment>
<evidence type="ECO:0000313" key="2">
    <source>
        <dbReference type="Proteomes" id="UP000821845"/>
    </source>
</evidence>
<dbReference type="Proteomes" id="UP000821845">
    <property type="component" value="Chromosome 1"/>
</dbReference>
<accession>A0ACB7TE71</accession>
<proteinExistence type="predicted"/>
<protein>
    <submittedName>
        <fullName evidence="1">Uncharacterized protein</fullName>
    </submittedName>
</protein>
<gene>
    <name evidence="1" type="ORF">HPB50_007837</name>
</gene>
<organism evidence="1 2">
    <name type="scientific">Hyalomma asiaticum</name>
    <name type="common">Tick</name>
    <dbReference type="NCBI Taxonomy" id="266040"/>
    <lineage>
        <taxon>Eukaryota</taxon>
        <taxon>Metazoa</taxon>
        <taxon>Ecdysozoa</taxon>
        <taxon>Arthropoda</taxon>
        <taxon>Chelicerata</taxon>
        <taxon>Arachnida</taxon>
        <taxon>Acari</taxon>
        <taxon>Parasitiformes</taxon>
        <taxon>Ixodida</taxon>
        <taxon>Ixodoidea</taxon>
        <taxon>Ixodidae</taxon>
        <taxon>Hyalomminae</taxon>
        <taxon>Hyalomma</taxon>
    </lineage>
</organism>
<evidence type="ECO:0000313" key="1">
    <source>
        <dbReference type="EMBL" id="KAH6945305.1"/>
    </source>
</evidence>
<keyword evidence="2" id="KW-1185">Reference proteome</keyword>
<name>A0ACB7TE71_HYAAI</name>